<dbReference type="Pfam" id="PF00581">
    <property type="entry name" value="Rhodanese"/>
    <property type="match status" value="1"/>
</dbReference>
<dbReference type="InterPro" id="IPR036873">
    <property type="entry name" value="Rhodanese-like_dom_sf"/>
</dbReference>
<dbReference type="Gene3D" id="3.40.250.10">
    <property type="entry name" value="Rhodanese-like domain"/>
    <property type="match status" value="1"/>
</dbReference>
<dbReference type="PROSITE" id="PS50206">
    <property type="entry name" value="RHODANESE_3"/>
    <property type="match status" value="1"/>
</dbReference>
<dbReference type="EMBL" id="CP012333">
    <property type="protein sequence ID" value="AKU97941.1"/>
    <property type="molecule type" value="Genomic_DNA"/>
</dbReference>
<dbReference type="CDD" id="cd00158">
    <property type="entry name" value="RHOD"/>
    <property type="match status" value="1"/>
</dbReference>
<dbReference type="SUPFAM" id="SSF52821">
    <property type="entry name" value="Rhodanese/Cell cycle control phosphatase"/>
    <property type="match status" value="1"/>
</dbReference>
<evidence type="ECO:0000259" key="1">
    <source>
        <dbReference type="PROSITE" id="PS50206"/>
    </source>
</evidence>
<dbReference type="Proteomes" id="UP000064967">
    <property type="component" value="Chromosome"/>
</dbReference>
<dbReference type="OrthoDB" id="9789348at2"/>
<proteinExistence type="predicted"/>
<accession>A0A0K1PX36</accession>
<feature type="domain" description="Rhodanese" evidence="1">
    <location>
        <begin position="30"/>
        <end position="107"/>
    </location>
</feature>
<gene>
    <name evidence="2" type="ORF">AKJ09_04605</name>
</gene>
<evidence type="ECO:0000313" key="3">
    <source>
        <dbReference type="Proteomes" id="UP000064967"/>
    </source>
</evidence>
<dbReference type="InterPro" id="IPR001763">
    <property type="entry name" value="Rhodanese-like_dom"/>
</dbReference>
<name>A0A0K1PX36_9BACT</name>
<keyword evidence="3" id="KW-1185">Reference proteome</keyword>
<dbReference type="SMART" id="SM00450">
    <property type="entry name" value="RHOD"/>
    <property type="match status" value="1"/>
</dbReference>
<evidence type="ECO:0000313" key="2">
    <source>
        <dbReference type="EMBL" id="AKU97941.1"/>
    </source>
</evidence>
<reference evidence="2 3" key="1">
    <citation type="submission" date="2015-08" db="EMBL/GenBank/DDBJ databases">
        <authorList>
            <person name="Babu N.S."/>
            <person name="Beckwith C.J."/>
            <person name="Beseler K.G."/>
            <person name="Brison A."/>
            <person name="Carone J.V."/>
            <person name="Caskin T.P."/>
            <person name="Diamond M."/>
            <person name="Durham M.E."/>
            <person name="Foxe J.M."/>
            <person name="Go M."/>
            <person name="Henderson B.A."/>
            <person name="Jones I.B."/>
            <person name="McGettigan J.A."/>
            <person name="Micheletti S.J."/>
            <person name="Nasrallah M.E."/>
            <person name="Ortiz D."/>
            <person name="Piller C.R."/>
            <person name="Privatt S.R."/>
            <person name="Schneider S.L."/>
            <person name="Sharp S."/>
            <person name="Smith T.C."/>
            <person name="Stanton J.D."/>
            <person name="Ullery H.E."/>
            <person name="Wilson R.J."/>
            <person name="Serrano M.G."/>
            <person name="Buck G."/>
            <person name="Lee V."/>
            <person name="Wang Y."/>
            <person name="Carvalho R."/>
            <person name="Voegtly L."/>
            <person name="Shi R."/>
            <person name="Duckworth R."/>
            <person name="Johnson A."/>
            <person name="Loviza R."/>
            <person name="Walstead R."/>
            <person name="Shah Z."/>
            <person name="Kiflezghi M."/>
            <person name="Wade K."/>
            <person name="Ball S.L."/>
            <person name="Bradley K.W."/>
            <person name="Asai D.J."/>
            <person name="Bowman C.A."/>
            <person name="Russell D.A."/>
            <person name="Pope W.H."/>
            <person name="Jacobs-Sera D."/>
            <person name="Hendrix R.W."/>
            <person name="Hatfull G.F."/>
        </authorList>
    </citation>
    <scope>NUCLEOTIDE SEQUENCE [LARGE SCALE GENOMIC DNA]</scope>
    <source>
        <strain evidence="2 3">DSM 27648</strain>
    </source>
</reference>
<protein>
    <submittedName>
        <fullName evidence="2">Rhodanese-like domain protein</fullName>
    </submittedName>
</protein>
<sequence length="118" mass="13777">MQNDVLTIARDELRDKLRRHDDFKLVMSLNEWAFQQKHIRGSIHFNTPDDMLRGLRKDEEIIVYCSNVACKASINAYHLLVDNGYTRVRRYADGLSDWEVAGLPLEGNWIKGDVEEQQ</sequence>
<organism evidence="2 3">
    <name type="scientific">Labilithrix luteola</name>
    <dbReference type="NCBI Taxonomy" id="1391654"/>
    <lineage>
        <taxon>Bacteria</taxon>
        <taxon>Pseudomonadati</taxon>
        <taxon>Myxococcota</taxon>
        <taxon>Polyangia</taxon>
        <taxon>Polyangiales</taxon>
        <taxon>Labilitrichaceae</taxon>
        <taxon>Labilithrix</taxon>
    </lineage>
</organism>
<dbReference type="AlphaFoldDB" id="A0A0K1PX36"/>
<dbReference type="KEGG" id="llu:AKJ09_04605"/>
<dbReference type="RefSeq" id="WP_146648996.1">
    <property type="nucleotide sequence ID" value="NZ_CP012333.1"/>
</dbReference>
<dbReference type="STRING" id="1391654.AKJ09_04605"/>